<evidence type="ECO:0000313" key="12">
    <source>
        <dbReference type="EMBL" id="MBT1686734.1"/>
    </source>
</evidence>
<dbReference type="Gene3D" id="1.10.10.10">
    <property type="entry name" value="Winged helix-like DNA-binding domain superfamily/Winged helix DNA-binding domain"/>
    <property type="match status" value="1"/>
</dbReference>
<dbReference type="GO" id="GO:0006281">
    <property type="term" value="P:DNA repair"/>
    <property type="evidence" value="ECO:0007669"/>
    <property type="project" value="UniProtKB-KW"/>
</dbReference>
<protein>
    <recommendedName>
        <fullName evidence="3">methylated-DNA--[protein]-cysteine S-methyltransferase</fullName>
        <ecNumber evidence="3">2.1.1.63</ecNumber>
    </recommendedName>
</protein>
<dbReference type="PROSITE" id="PS01124">
    <property type="entry name" value="HTH_ARAC_FAMILY_2"/>
    <property type="match status" value="1"/>
</dbReference>
<dbReference type="InterPro" id="IPR036388">
    <property type="entry name" value="WH-like_DNA-bd_sf"/>
</dbReference>
<dbReference type="GO" id="GO:0032259">
    <property type="term" value="P:methylation"/>
    <property type="evidence" value="ECO:0007669"/>
    <property type="project" value="UniProtKB-KW"/>
</dbReference>
<evidence type="ECO:0000313" key="13">
    <source>
        <dbReference type="Proteomes" id="UP001319180"/>
    </source>
</evidence>
<keyword evidence="8" id="KW-0804">Transcription</keyword>
<dbReference type="EMBL" id="JAHESC010000010">
    <property type="protein sequence ID" value="MBT1686734.1"/>
    <property type="molecule type" value="Genomic_DNA"/>
</dbReference>
<dbReference type="SUPFAM" id="SSF46689">
    <property type="entry name" value="Homeodomain-like"/>
    <property type="match status" value="1"/>
</dbReference>
<dbReference type="SUPFAM" id="SSF53155">
    <property type="entry name" value="Methylated DNA-protein cysteine methyltransferase domain"/>
    <property type="match status" value="1"/>
</dbReference>
<dbReference type="InterPro" id="IPR014048">
    <property type="entry name" value="MethylDNA_cys_MeTrfase_DNA-bd"/>
</dbReference>
<proteinExistence type="inferred from homology"/>
<feature type="domain" description="HTH araC/xylS-type" evidence="11">
    <location>
        <begin position="13"/>
        <end position="110"/>
    </location>
</feature>
<keyword evidence="6" id="KW-0227">DNA damage</keyword>
<keyword evidence="9" id="KW-0234">DNA repair</keyword>
<dbReference type="InterPro" id="IPR001497">
    <property type="entry name" value="MethylDNA_cys_MeTrfase_AS"/>
</dbReference>
<evidence type="ECO:0000256" key="6">
    <source>
        <dbReference type="ARBA" id="ARBA00022763"/>
    </source>
</evidence>
<dbReference type="InterPro" id="IPR036631">
    <property type="entry name" value="MGMT_N_sf"/>
</dbReference>
<gene>
    <name evidence="12" type="ORF">KK078_09210</name>
</gene>
<dbReference type="PANTHER" id="PTHR10815:SF13">
    <property type="entry name" value="METHYLATED-DNA--PROTEIN-CYSTEINE METHYLTRANSFERASE"/>
    <property type="match status" value="1"/>
</dbReference>
<dbReference type="SUPFAM" id="SSF46767">
    <property type="entry name" value="Methylated DNA-protein cysteine methyltransferase, C-terminal domain"/>
    <property type="match status" value="1"/>
</dbReference>
<comment type="catalytic activity">
    <reaction evidence="1">
        <text>a 4-O-methyl-thymidine in DNA + L-cysteinyl-[protein] = a thymidine in DNA + S-methyl-L-cysteinyl-[protein]</text>
        <dbReference type="Rhea" id="RHEA:53428"/>
        <dbReference type="Rhea" id="RHEA-COMP:10131"/>
        <dbReference type="Rhea" id="RHEA-COMP:10132"/>
        <dbReference type="Rhea" id="RHEA-COMP:13555"/>
        <dbReference type="Rhea" id="RHEA-COMP:13556"/>
        <dbReference type="ChEBI" id="CHEBI:29950"/>
        <dbReference type="ChEBI" id="CHEBI:82612"/>
        <dbReference type="ChEBI" id="CHEBI:137386"/>
        <dbReference type="ChEBI" id="CHEBI:137387"/>
        <dbReference type="EC" id="2.1.1.63"/>
    </reaction>
</comment>
<dbReference type="InterPro" id="IPR018060">
    <property type="entry name" value="HTH_AraC"/>
</dbReference>
<keyword evidence="4 12" id="KW-0489">Methyltransferase</keyword>
<reference evidence="12 13" key="1">
    <citation type="submission" date="2021-05" db="EMBL/GenBank/DDBJ databases">
        <title>A Polyphasic approach of four new species of the genus Ohtaekwangia: Ohtaekwangia histidinii sp. nov., Ohtaekwangia cretensis sp. nov., Ohtaekwangia indiensis sp. nov., Ohtaekwangia reichenbachii sp. nov. from diverse environment.</title>
        <authorList>
            <person name="Octaviana S."/>
        </authorList>
    </citation>
    <scope>NUCLEOTIDE SEQUENCE [LARGE SCALE GENOMIC DNA]</scope>
    <source>
        <strain evidence="12 13">PWU37</strain>
    </source>
</reference>
<comment type="similarity">
    <text evidence="2">Belongs to the MGMT family.</text>
</comment>
<dbReference type="EC" id="2.1.1.63" evidence="3"/>
<sequence length="283" mass="32537">MTHDNDINYRRIEQAIRYLEEHFKRQPELSQVADEVSVSPFHFQRLFTEWAGISPKRFLQFLTIDFLKARLQESRNLIEAAEAAGLSSQSRVYDLFTTLEAVTPQEYKQHGTGIQIEYGFHETPFGLCLLGVTARGICWMSFLQADEDVTQALHAMKEHWHNSVFHQDQELTKAFIGQIFPAKDRSQQKKLHVFVKGTNFQIKVWEALLRIPEGHVTTYQQIASSISNPQALQAVGSAVGSNHIAYLIPCHRVIRKDGVLGEYRWEPTRKKSILGWEMARQGL</sequence>
<comment type="caution">
    <text evidence="12">The sequence shown here is derived from an EMBL/GenBank/DDBJ whole genome shotgun (WGS) entry which is preliminary data.</text>
</comment>
<keyword evidence="5 12" id="KW-0808">Transferase</keyword>
<dbReference type="PROSITE" id="PS00374">
    <property type="entry name" value="MGMT"/>
    <property type="match status" value="1"/>
</dbReference>
<dbReference type="NCBIfam" id="TIGR00589">
    <property type="entry name" value="ogt"/>
    <property type="match status" value="1"/>
</dbReference>
<dbReference type="InterPro" id="IPR036217">
    <property type="entry name" value="MethylDNA_cys_MeTrfase_DNAb"/>
</dbReference>
<dbReference type="PANTHER" id="PTHR10815">
    <property type="entry name" value="METHYLATED-DNA--PROTEIN-CYSTEINE METHYLTRANSFERASE"/>
    <property type="match status" value="1"/>
</dbReference>
<dbReference type="GO" id="GO:0003908">
    <property type="term" value="F:methylated-DNA-[protein]-cysteine S-methyltransferase activity"/>
    <property type="evidence" value="ECO:0007669"/>
    <property type="project" value="UniProtKB-EC"/>
</dbReference>
<keyword evidence="7" id="KW-0805">Transcription regulation</keyword>
<evidence type="ECO:0000256" key="7">
    <source>
        <dbReference type="ARBA" id="ARBA00023015"/>
    </source>
</evidence>
<accession>A0AAP2GCV3</accession>
<dbReference type="Gene3D" id="1.10.10.60">
    <property type="entry name" value="Homeodomain-like"/>
    <property type="match status" value="1"/>
</dbReference>
<evidence type="ECO:0000256" key="4">
    <source>
        <dbReference type="ARBA" id="ARBA00022603"/>
    </source>
</evidence>
<organism evidence="12 13">
    <name type="scientific">Dawidia soli</name>
    <dbReference type="NCBI Taxonomy" id="2782352"/>
    <lineage>
        <taxon>Bacteria</taxon>
        <taxon>Pseudomonadati</taxon>
        <taxon>Bacteroidota</taxon>
        <taxon>Cytophagia</taxon>
        <taxon>Cytophagales</taxon>
        <taxon>Chryseotaleaceae</taxon>
        <taxon>Dawidia</taxon>
    </lineage>
</organism>
<name>A0AAP2GCV3_9BACT</name>
<dbReference type="InterPro" id="IPR009057">
    <property type="entry name" value="Homeodomain-like_sf"/>
</dbReference>
<evidence type="ECO:0000259" key="11">
    <source>
        <dbReference type="PROSITE" id="PS01124"/>
    </source>
</evidence>
<dbReference type="Proteomes" id="UP001319180">
    <property type="component" value="Unassembled WGS sequence"/>
</dbReference>
<dbReference type="Gene3D" id="3.30.160.70">
    <property type="entry name" value="Methylated DNA-protein cysteine methyltransferase domain"/>
    <property type="match status" value="1"/>
</dbReference>
<comment type="catalytic activity">
    <reaction evidence="10">
        <text>a 6-O-methyl-2'-deoxyguanosine in DNA + L-cysteinyl-[protein] = S-methyl-L-cysteinyl-[protein] + a 2'-deoxyguanosine in DNA</text>
        <dbReference type="Rhea" id="RHEA:24000"/>
        <dbReference type="Rhea" id="RHEA-COMP:10131"/>
        <dbReference type="Rhea" id="RHEA-COMP:10132"/>
        <dbReference type="Rhea" id="RHEA-COMP:11367"/>
        <dbReference type="Rhea" id="RHEA-COMP:11368"/>
        <dbReference type="ChEBI" id="CHEBI:29950"/>
        <dbReference type="ChEBI" id="CHEBI:82612"/>
        <dbReference type="ChEBI" id="CHEBI:85445"/>
        <dbReference type="ChEBI" id="CHEBI:85448"/>
        <dbReference type="EC" id="2.1.1.63"/>
    </reaction>
</comment>
<evidence type="ECO:0000256" key="8">
    <source>
        <dbReference type="ARBA" id="ARBA00023163"/>
    </source>
</evidence>
<dbReference type="Pfam" id="PF12833">
    <property type="entry name" value="HTH_18"/>
    <property type="match status" value="1"/>
</dbReference>
<dbReference type="CDD" id="cd06445">
    <property type="entry name" value="ATase"/>
    <property type="match status" value="1"/>
</dbReference>
<keyword evidence="13" id="KW-1185">Reference proteome</keyword>
<evidence type="ECO:0000256" key="5">
    <source>
        <dbReference type="ARBA" id="ARBA00022679"/>
    </source>
</evidence>
<evidence type="ECO:0000256" key="2">
    <source>
        <dbReference type="ARBA" id="ARBA00008711"/>
    </source>
</evidence>
<dbReference type="FunFam" id="1.10.10.10:FF:000214">
    <property type="entry name" value="Methylated-DNA--protein-cysteine methyltransferase"/>
    <property type="match status" value="1"/>
</dbReference>
<dbReference type="GO" id="GO:0043565">
    <property type="term" value="F:sequence-specific DNA binding"/>
    <property type="evidence" value="ECO:0007669"/>
    <property type="project" value="InterPro"/>
</dbReference>
<evidence type="ECO:0000256" key="10">
    <source>
        <dbReference type="ARBA" id="ARBA00049348"/>
    </source>
</evidence>
<dbReference type="GO" id="GO:0003700">
    <property type="term" value="F:DNA-binding transcription factor activity"/>
    <property type="evidence" value="ECO:0007669"/>
    <property type="project" value="InterPro"/>
</dbReference>
<evidence type="ECO:0000256" key="3">
    <source>
        <dbReference type="ARBA" id="ARBA00011918"/>
    </source>
</evidence>
<evidence type="ECO:0000256" key="1">
    <source>
        <dbReference type="ARBA" id="ARBA00001286"/>
    </source>
</evidence>
<evidence type="ECO:0000256" key="9">
    <source>
        <dbReference type="ARBA" id="ARBA00023204"/>
    </source>
</evidence>
<dbReference type="SMART" id="SM00342">
    <property type="entry name" value="HTH_ARAC"/>
    <property type="match status" value="1"/>
</dbReference>
<dbReference type="AlphaFoldDB" id="A0AAP2GCV3"/>
<dbReference type="Pfam" id="PF01035">
    <property type="entry name" value="DNA_binding_1"/>
    <property type="match status" value="1"/>
</dbReference>